<gene>
    <name evidence="2" type="ORF">LAD73_00090</name>
</gene>
<comment type="caution">
    <text evidence="2">The sequence shown here is derived from an EMBL/GenBank/DDBJ whole genome shotgun (WGS) entry which is preliminary data.</text>
</comment>
<sequence length="92" mass="10316">MKKVNIRSKTICWAFLGIIAIGILIYSSIVVHNSLKILELAKWSDLNPLYLDNANYQMSYAIAGITISIIVVFISSFVTYAGIKSWNYKAVL</sequence>
<organism evidence="2 3">
    <name type="scientific">Mycoplasma tauri</name>
    <dbReference type="NCBI Taxonomy" id="547987"/>
    <lineage>
        <taxon>Bacteria</taxon>
        <taxon>Bacillati</taxon>
        <taxon>Mycoplasmatota</taxon>
        <taxon>Mollicutes</taxon>
        <taxon>Mycoplasmataceae</taxon>
        <taxon>Mycoplasma</taxon>
    </lineage>
</organism>
<proteinExistence type="predicted"/>
<keyword evidence="3" id="KW-1185">Reference proteome</keyword>
<feature type="transmembrane region" description="Helical" evidence="1">
    <location>
        <begin position="58"/>
        <end position="83"/>
    </location>
</feature>
<dbReference type="AlphaFoldDB" id="A0A953NDT5"/>
<reference evidence="2 3" key="1">
    <citation type="submission" date="2021-09" db="EMBL/GenBank/DDBJ databases">
        <title>WGS of Mycoplasma sp. Zaradi2 strains.</title>
        <authorList>
            <person name="Spergser J."/>
        </authorList>
    </citation>
    <scope>NUCLEOTIDE SEQUENCE [LARGE SCALE GENOMIC DNA]</scope>
    <source>
        <strain evidence="2 3">1331</strain>
    </source>
</reference>
<dbReference type="EMBL" id="JAIQBY010000001">
    <property type="protein sequence ID" value="MBZ4195128.1"/>
    <property type="molecule type" value="Genomic_DNA"/>
</dbReference>
<dbReference type="Proteomes" id="UP000772186">
    <property type="component" value="Unassembled WGS sequence"/>
</dbReference>
<protein>
    <submittedName>
        <fullName evidence="2">Uncharacterized protein</fullName>
    </submittedName>
</protein>
<dbReference type="RefSeq" id="WP_205517574.1">
    <property type="nucleotide sequence ID" value="NZ_CP070479.1"/>
</dbReference>
<feature type="transmembrane region" description="Helical" evidence="1">
    <location>
        <begin position="12"/>
        <end position="38"/>
    </location>
</feature>
<evidence type="ECO:0000313" key="2">
    <source>
        <dbReference type="EMBL" id="MBZ4195128.1"/>
    </source>
</evidence>
<accession>A0A953NDT5</accession>
<name>A0A953NDT5_9MOLU</name>
<evidence type="ECO:0000256" key="1">
    <source>
        <dbReference type="SAM" id="Phobius"/>
    </source>
</evidence>
<evidence type="ECO:0000313" key="3">
    <source>
        <dbReference type="Proteomes" id="UP000772186"/>
    </source>
</evidence>
<keyword evidence="1" id="KW-0812">Transmembrane</keyword>
<keyword evidence="1" id="KW-0472">Membrane</keyword>
<keyword evidence="1" id="KW-1133">Transmembrane helix</keyword>